<dbReference type="EMBL" id="MU276002">
    <property type="protein sequence ID" value="KAI0043856.1"/>
    <property type="molecule type" value="Genomic_DNA"/>
</dbReference>
<gene>
    <name evidence="1" type="ORF">FA95DRAFT_1562874</name>
</gene>
<comment type="caution">
    <text evidence="1">The sequence shown here is derived from an EMBL/GenBank/DDBJ whole genome shotgun (WGS) entry which is preliminary data.</text>
</comment>
<sequence>MSIVVLTPQQTENTLNVGVLGGVLSAPGASAHLALAALSAGAQDLRAPQLYADPARPLFVSAQNGAEPALVCVDWVHNARIGTLVPLPCTPGAGPVGWPVWFAHEGAAEPGVKVFDMLEGDCRIVGAEETISAPSACFQICIAWPGYHEYKYSRRTPTRQENISVDDLLWIIAEDVLEFITKCAVRDVNSPVQTPQRLVIDQANGVCPGDVTIVGALNLTHGSWYPILRVAPRPVSDRARNPVMKIVSYVSLVQI</sequence>
<reference evidence="1" key="1">
    <citation type="submission" date="2021-02" db="EMBL/GenBank/DDBJ databases">
        <authorList>
            <consortium name="DOE Joint Genome Institute"/>
            <person name="Ahrendt S."/>
            <person name="Looney B.P."/>
            <person name="Miyauchi S."/>
            <person name="Morin E."/>
            <person name="Drula E."/>
            <person name="Courty P.E."/>
            <person name="Chicoki N."/>
            <person name="Fauchery L."/>
            <person name="Kohler A."/>
            <person name="Kuo A."/>
            <person name="Labutti K."/>
            <person name="Pangilinan J."/>
            <person name="Lipzen A."/>
            <person name="Riley R."/>
            <person name="Andreopoulos W."/>
            <person name="He G."/>
            <person name="Johnson J."/>
            <person name="Barry K.W."/>
            <person name="Grigoriev I.V."/>
            <person name="Nagy L."/>
            <person name="Hibbett D."/>
            <person name="Henrissat B."/>
            <person name="Matheny P.B."/>
            <person name="Labbe J."/>
            <person name="Martin F."/>
        </authorList>
    </citation>
    <scope>NUCLEOTIDE SEQUENCE</scope>
    <source>
        <strain evidence="1">FP105234-sp</strain>
    </source>
</reference>
<name>A0ACB8RI29_9AGAM</name>
<protein>
    <submittedName>
        <fullName evidence="1">Uncharacterized protein</fullName>
    </submittedName>
</protein>
<proteinExistence type="predicted"/>
<evidence type="ECO:0000313" key="1">
    <source>
        <dbReference type="EMBL" id="KAI0043856.1"/>
    </source>
</evidence>
<dbReference type="Proteomes" id="UP000814033">
    <property type="component" value="Unassembled WGS sequence"/>
</dbReference>
<organism evidence="1 2">
    <name type="scientific">Auriscalpium vulgare</name>
    <dbReference type="NCBI Taxonomy" id="40419"/>
    <lineage>
        <taxon>Eukaryota</taxon>
        <taxon>Fungi</taxon>
        <taxon>Dikarya</taxon>
        <taxon>Basidiomycota</taxon>
        <taxon>Agaricomycotina</taxon>
        <taxon>Agaricomycetes</taxon>
        <taxon>Russulales</taxon>
        <taxon>Auriscalpiaceae</taxon>
        <taxon>Auriscalpium</taxon>
    </lineage>
</organism>
<accession>A0ACB8RI29</accession>
<keyword evidence="2" id="KW-1185">Reference proteome</keyword>
<reference evidence="1" key="2">
    <citation type="journal article" date="2022" name="New Phytol.">
        <title>Evolutionary transition to the ectomycorrhizal habit in the genomes of a hyperdiverse lineage of mushroom-forming fungi.</title>
        <authorList>
            <person name="Looney B."/>
            <person name="Miyauchi S."/>
            <person name="Morin E."/>
            <person name="Drula E."/>
            <person name="Courty P.E."/>
            <person name="Kohler A."/>
            <person name="Kuo A."/>
            <person name="LaButti K."/>
            <person name="Pangilinan J."/>
            <person name="Lipzen A."/>
            <person name="Riley R."/>
            <person name="Andreopoulos W."/>
            <person name="He G."/>
            <person name="Johnson J."/>
            <person name="Nolan M."/>
            <person name="Tritt A."/>
            <person name="Barry K.W."/>
            <person name="Grigoriev I.V."/>
            <person name="Nagy L.G."/>
            <person name="Hibbett D."/>
            <person name="Henrissat B."/>
            <person name="Matheny P.B."/>
            <person name="Labbe J."/>
            <person name="Martin F.M."/>
        </authorList>
    </citation>
    <scope>NUCLEOTIDE SEQUENCE</scope>
    <source>
        <strain evidence="1">FP105234-sp</strain>
    </source>
</reference>
<evidence type="ECO:0000313" key="2">
    <source>
        <dbReference type="Proteomes" id="UP000814033"/>
    </source>
</evidence>